<evidence type="ECO:0000313" key="3">
    <source>
        <dbReference type="Proteomes" id="UP000078492"/>
    </source>
</evidence>
<keyword evidence="3" id="KW-1185">Reference proteome</keyword>
<evidence type="ECO:0000256" key="1">
    <source>
        <dbReference type="SAM" id="MobiDB-lite"/>
    </source>
</evidence>
<feature type="compositionally biased region" description="Basic and acidic residues" evidence="1">
    <location>
        <begin position="76"/>
        <end position="89"/>
    </location>
</feature>
<feature type="compositionally biased region" description="Acidic residues" evidence="1">
    <location>
        <begin position="163"/>
        <end position="172"/>
    </location>
</feature>
<feature type="compositionally biased region" description="Basic residues" evidence="1">
    <location>
        <begin position="141"/>
        <end position="151"/>
    </location>
</feature>
<sequence>MKSHVFCSLDIAESDSILTGSSEEPLNRGGRVPSRLGNTYHWTALVPSHTWGITSGEAARSGNYSPPVEARATEAPARELQRESTPVRDPRRRSSASVDTQKSTSSLWPPLPSVPLPEELRDWEIRPPISPLPITPVKPRTPGRRKRRKINPRLSQQLFGTDSDTEDCEEAT</sequence>
<dbReference type="Proteomes" id="UP000078492">
    <property type="component" value="Unassembled WGS sequence"/>
</dbReference>
<evidence type="ECO:0000313" key="2">
    <source>
        <dbReference type="EMBL" id="KYN18729.1"/>
    </source>
</evidence>
<organism evidence="2 3">
    <name type="scientific">Trachymyrmex cornetzi</name>
    <dbReference type="NCBI Taxonomy" id="471704"/>
    <lineage>
        <taxon>Eukaryota</taxon>
        <taxon>Metazoa</taxon>
        <taxon>Ecdysozoa</taxon>
        <taxon>Arthropoda</taxon>
        <taxon>Hexapoda</taxon>
        <taxon>Insecta</taxon>
        <taxon>Pterygota</taxon>
        <taxon>Neoptera</taxon>
        <taxon>Endopterygota</taxon>
        <taxon>Hymenoptera</taxon>
        <taxon>Apocrita</taxon>
        <taxon>Aculeata</taxon>
        <taxon>Formicoidea</taxon>
        <taxon>Formicidae</taxon>
        <taxon>Myrmicinae</taxon>
        <taxon>Trachymyrmex</taxon>
    </lineage>
</organism>
<name>A0A151J690_9HYME</name>
<accession>A0A151J690</accession>
<feature type="region of interest" description="Disordered" evidence="1">
    <location>
        <begin position="57"/>
        <end position="172"/>
    </location>
</feature>
<protein>
    <submittedName>
        <fullName evidence="2">Uncharacterized protein</fullName>
    </submittedName>
</protein>
<dbReference type="AlphaFoldDB" id="A0A151J690"/>
<feature type="compositionally biased region" description="Polar residues" evidence="1">
    <location>
        <begin position="153"/>
        <end position="162"/>
    </location>
</feature>
<proteinExistence type="predicted"/>
<gene>
    <name evidence="2" type="ORF">ALC57_08957</name>
</gene>
<dbReference type="EMBL" id="KQ979869">
    <property type="protein sequence ID" value="KYN18729.1"/>
    <property type="molecule type" value="Genomic_DNA"/>
</dbReference>
<reference evidence="2 3" key="1">
    <citation type="submission" date="2015-09" db="EMBL/GenBank/DDBJ databases">
        <title>Trachymyrmex cornetzi WGS genome.</title>
        <authorList>
            <person name="Nygaard S."/>
            <person name="Hu H."/>
            <person name="Boomsma J."/>
            <person name="Zhang G."/>
        </authorList>
    </citation>
    <scope>NUCLEOTIDE SEQUENCE [LARGE SCALE GENOMIC DNA]</scope>
    <source>
        <strain evidence="2">Tcor2-1</strain>
        <tissue evidence="2">Whole body</tissue>
    </source>
</reference>